<dbReference type="InterPro" id="IPR010775">
    <property type="entry name" value="DUF1365"/>
</dbReference>
<organism evidence="1 2">
    <name type="scientific">Aliarcobacter cryaerophilus</name>
    <dbReference type="NCBI Taxonomy" id="28198"/>
    <lineage>
        <taxon>Bacteria</taxon>
        <taxon>Pseudomonadati</taxon>
        <taxon>Campylobacterota</taxon>
        <taxon>Epsilonproteobacteria</taxon>
        <taxon>Campylobacterales</taxon>
        <taxon>Arcobacteraceae</taxon>
        <taxon>Aliarcobacter</taxon>
    </lineage>
</organism>
<proteinExistence type="predicted"/>
<dbReference type="PANTHER" id="PTHR33973">
    <property type="entry name" value="OS07G0153300 PROTEIN"/>
    <property type="match status" value="1"/>
</dbReference>
<dbReference type="Proteomes" id="UP000239151">
    <property type="component" value="Unassembled WGS sequence"/>
</dbReference>
<evidence type="ECO:0000313" key="2">
    <source>
        <dbReference type="Proteomes" id="UP000239151"/>
    </source>
</evidence>
<accession>A0A2S9TFF6</accession>
<dbReference type="AlphaFoldDB" id="A0A2S9TFF6"/>
<dbReference type="EMBL" id="NXGI01000009">
    <property type="protein sequence ID" value="PRM97568.1"/>
    <property type="molecule type" value="Genomic_DNA"/>
</dbReference>
<name>A0A2S9TFF6_9BACT</name>
<reference evidence="1 2" key="1">
    <citation type="submission" date="2017-09" db="EMBL/GenBank/DDBJ databases">
        <title>Reassesment of A. cryaerophilus.</title>
        <authorList>
            <person name="Perez-Cataluna A."/>
            <person name="Collado L."/>
            <person name="Salgado O."/>
            <person name="Lefinanco V."/>
            <person name="Figueras M.J."/>
        </authorList>
    </citation>
    <scope>NUCLEOTIDE SEQUENCE [LARGE SCALE GENOMIC DNA]</scope>
    <source>
        <strain evidence="1 2">LMG 9065</strain>
    </source>
</reference>
<dbReference type="PANTHER" id="PTHR33973:SF4">
    <property type="entry name" value="OS07G0153300 PROTEIN"/>
    <property type="match status" value="1"/>
</dbReference>
<evidence type="ECO:0000313" key="1">
    <source>
        <dbReference type="EMBL" id="PRM97568.1"/>
    </source>
</evidence>
<protein>
    <submittedName>
        <fullName evidence="1">DUF1365 domain-containing protein</fullName>
    </submittedName>
</protein>
<dbReference type="Pfam" id="PF07103">
    <property type="entry name" value="DUF1365"/>
    <property type="match status" value="1"/>
</dbReference>
<sequence length="254" mass="30461">MLNKKSNHNIFEGTIYHKRYLPKKHEFKYNFYLLDIDVFDLESLKNTIFSINRLNLMSLKSVDHFGTTIDFIKNIENLLEKFDLKASSKMRFLTLPRVLNFVFNPISVLVLFDEINLPTHILAEVHNYNGGRVVYCIKLEKREKNENSYFGVVKKDMYVSPFFECEGVYEFELKYDENKLFIKIDLYENQQHKLSAIFNSKSKPYSFKNILKVFIKYMFSTFLVVSRTFYHAFRLYLKGLKIYSPRDNDKIKRY</sequence>
<comment type="caution">
    <text evidence="1">The sequence shown here is derived from an EMBL/GenBank/DDBJ whole genome shotgun (WGS) entry which is preliminary data.</text>
</comment>
<gene>
    <name evidence="1" type="ORF">CJ670_05105</name>
</gene>